<comment type="caution">
    <text evidence="1">The sequence shown here is derived from an EMBL/GenBank/DDBJ whole genome shotgun (WGS) entry which is preliminary data.</text>
</comment>
<name>A0AAU9IR41_9CILI</name>
<dbReference type="Proteomes" id="UP001162131">
    <property type="component" value="Unassembled WGS sequence"/>
</dbReference>
<organism evidence="1 2">
    <name type="scientific">Blepharisma stoltei</name>
    <dbReference type="NCBI Taxonomy" id="1481888"/>
    <lineage>
        <taxon>Eukaryota</taxon>
        <taxon>Sar</taxon>
        <taxon>Alveolata</taxon>
        <taxon>Ciliophora</taxon>
        <taxon>Postciliodesmatophora</taxon>
        <taxon>Heterotrichea</taxon>
        <taxon>Heterotrichida</taxon>
        <taxon>Blepharismidae</taxon>
        <taxon>Blepharisma</taxon>
    </lineage>
</organism>
<keyword evidence="2" id="KW-1185">Reference proteome</keyword>
<protein>
    <submittedName>
        <fullName evidence="1">Uncharacterized protein</fullName>
    </submittedName>
</protein>
<accession>A0AAU9IR41</accession>
<sequence>MPYQNADLLNEYVDMLDPNDQSKNERTDSKQDNAQLLPVSRYSEAREQNWSIQDFLEEDILIVRFYKLISFYTYIYKESCGHKFLVHPKGDISSCVQEFLKSNEIIDLRNLVVDSEWKIINLNKDDPSTADSTHQVQNLDRIFWPKLKIGTLLQKLLDKEAIIDHGKYFIIRDFKMFKNVTLISY</sequence>
<gene>
    <name evidence="1" type="ORF">BSTOLATCC_MIC1603</name>
</gene>
<dbReference type="EMBL" id="CAJZBQ010000002">
    <property type="protein sequence ID" value="CAG9310763.1"/>
    <property type="molecule type" value="Genomic_DNA"/>
</dbReference>
<evidence type="ECO:0000313" key="2">
    <source>
        <dbReference type="Proteomes" id="UP001162131"/>
    </source>
</evidence>
<reference evidence="1" key="1">
    <citation type="submission" date="2021-09" db="EMBL/GenBank/DDBJ databases">
        <authorList>
            <consortium name="AG Swart"/>
            <person name="Singh M."/>
            <person name="Singh A."/>
            <person name="Seah K."/>
            <person name="Emmerich C."/>
        </authorList>
    </citation>
    <scope>NUCLEOTIDE SEQUENCE</scope>
    <source>
        <strain evidence="1">ATCC30299</strain>
    </source>
</reference>
<evidence type="ECO:0000313" key="1">
    <source>
        <dbReference type="EMBL" id="CAG9310763.1"/>
    </source>
</evidence>
<proteinExistence type="predicted"/>
<dbReference type="AlphaFoldDB" id="A0AAU9IR41"/>